<gene>
    <name evidence="4" type="ORF">FSB76_12635</name>
</gene>
<sequence>MRTEINKIKILGFIGCLFACISLKAQDRKAPSYPLITHNTYFSIWSNTDKLNESSTTHWTGAEQSLLGLISVDGDIFRFMDVESPNYITVLPASDEKTYQVQYTETKPRDDWNLPDYAASDWKTGVAPIGDDIKNVKTIWRSNEIWVRRSFKVSNLAAINELFLKINHDDNIQVFLNGKKVYAKQGWTSNFQYIALNDKNVLKEGDNTIAIHLMNTAGGRYLDFGLVDRQKDNTAKIQVARQKNVDVNATQTIYDFTCGKIDLKLTFTSPLLMNDLQLFARPVSYITYQVKANDGKMHQVKVSLSASSNIAVFNPSQEVSTQKYATSKLSILKVGTIEQPVLKKASDDMRIDWGYFYVAAPQISNAIQFITPGKDAAGAFIKGNYQSTAKQGKMLALNTIIPFGAVGNAPVEKFLELGYDEIYSIQYFKNNLRPWWNSSGKATIEGELTDAALQYKKVMDKCDDLNKSIYADAVKSGGVEYAHLCMLSYRQSIAAHALVKSPQGDILWLSKENNSGGFINTVDVTYPSAPLYLIYNPELLQGMLNGIFYFSESGKYPHPWAAHDLGTYPLANGQTYGEPMPIEESGNMLILTAAIAKAQGNATYAKLHWKTLSTWVDYLAKEGLDPKMQLCTDDFAGHLARNANLSVKAIVSIACYAQLAETLGYTETAGKYRAIAVSMVPKWMEMADAGDHYALTFDNKSTWSQKYNLVWDKVLNLNLFPQKVYDTEINYYLTKQNKYGIPLDSRKSYTKNDWILWTATFAPNQHDFQALIHPVYKHAIETESRVPLNDFYDSNTGIRDNFKARSVVGGFYMKMLADKLK</sequence>
<accession>A0A5B8W1I4</accession>
<dbReference type="RefSeq" id="WP_147053921.1">
    <property type="nucleotide sequence ID" value="NZ_CP042437.1"/>
</dbReference>
<evidence type="ECO:0000259" key="3">
    <source>
        <dbReference type="Pfam" id="PF17168"/>
    </source>
</evidence>
<dbReference type="Proteomes" id="UP000321362">
    <property type="component" value="Chromosome"/>
</dbReference>
<keyword evidence="5" id="KW-1185">Reference proteome</keyword>
<dbReference type="PANTHER" id="PTHR31987">
    <property type="entry name" value="GLUTAMINASE A-RELATED"/>
    <property type="match status" value="1"/>
</dbReference>
<dbReference type="Pfam" id="PF17168">
    <property type="entry name" value="DUF5127"/>
    <property type="match status" value="1"/>
</dbReference>
<dbReference type="InterPro" id="IPR052743">
    <property type="entry name" value="Glutaminase_GtaA"/>
</dbReference>
<dbReference type="Pfam" id="PF16335">
    <property type="entry name" value="GtaA_6_Hairpin"/>
    <property type="match status" value="1"/>
</dbReference>
<protein>
    <submittedName>
        <fullName evidence="4">DUF4965 domain-containing protein</fullName>
    </submittedName>
</protein>
<organism evidence="4 5">
    <name type="scientific">Mucilaginibacter ginsenosidivorax</name>
    <dbReference type="NCBI Taxonomy" id="862126"/>
    <lineage>
        <taxon>Bacteria</taxon>
        <taxon>Pseudomonadati</taxon>
        <taxon>Bacteroidota</taxon>
        <taxon>Sphingobacteriia</taxon>
        <taxon>Sphingobacteriales</taxon>
        <taxon>Sphingobacteriaceae</taxon>
        <taxon>Mucilaginibacter</taxon>
    </lineage>
</organism>
<dbReference type="SUPFAM" id="SSF49785">
    <property type="entry name" value="Galactose-binding domain-like"/>
    <property type="match status" value="1"/>
</dbReference>
<evidence type="ECO:0000313" key="5">
    <source>
        <dbReference type="Proteomes" id="UP000321362"/>
    </source>
</evidence>
<evidence type="ECO:0000313" key="4">
    <source>
        <dbReference type="EMBL" id="QEC76752.1"/>
    </source>
</evidence>
<dbReference type="InterPro" id="IPR032515">
    <property type="entry name" value="DUF4964"/>
</dbReference>
<dbReference type="AlphaFoldDB" id="A0A5B8W1I4"/>
<dbReference type="EMBL" id="CP042437">
    <property type="protein sequence ID" value="QEC76752.1"/>
    <property type="molecule type" value="Genomic_DNA"/>
</dbReference>
<dbReference type="OrthoDB" id="175993at2"/>
<dbReference type="PANTHER" id="PTHR31987:SF1">
    <property type="entry name" value="GLUTAMINASE A"/>
    <property type="match status" value="1"/>
</dbReference>
<reference evidence="4 5" key="1">
    <citation type="journal article" date="2013" name="J. Microbiol.">
        <title>Mucilaginibacter ginsenosidivorax sp. nov., with ginsenoside converting activity isolated from sediment.</title>
        <authorList>
            <person name="Kim J.K."/>
            <person name="Choi T.E."/>
            <person name="Liu Q.M."/>
            <person name="Park H.Y."/>
            <person name="Yi T.H."/>
            <person name="Yoon M.H."/>
            <person name="Kim S.C."/>
            <person name="Im W.T."/>
        </authorList>
    </citation>
    <scope>NUCLEOTIDE SEQUENCE [LARGE SCALE GENOMIC DNA]</scope>
    <source>
        <strain evidence="4 5">KHI28</strain>
    </source>
</reference>
<dbReference type="Gene3D" id="2.60.120.260">
    <property type="entry name" value="Galactose-binding domain-like"/>
    <property type="match status" value="1"/>
</dbReference>
<dbReference type="Pfam" id="PF16334">
    <property type="entry name" value="DUF4964"/>
    <property type="match status" value="1"/>
</dbReference>
<dbReference type="InterPro" id="IPR033433">
    <property type="entry name" value="GtaA_N"/>
</dbReference>
<name>A0A5B8W1I4_9SPHI</name>
<evidence type="ECO:0000259" key="1">
    <source>
        <dbReference type="Pfam" id="PF16334"/>
    </source>
</evidence>
<dbReference type="InterPro" id="IPR008979">
    <property type="entry name" value="Galactose-bd-like_sf"/>
</dbReference>
<feature type="domain" description="Glutaminase A N-terminal" evidence="3">
    <location>
        <begin position="250"/>
        <end position="472"/>
    </location>
</feature>
<dbReference type="InterPro" id="IPR032514">
    <property type="entry name" value="GtaA_central"/>
</dbReference>
<proteinExistence type="predicted"/>
<evidence type="ECO:0000259" key="2">
    <source>
        <dbReference type="Pfam" id="PF16335"/>
    </source>
</evidence>
<feature type="domain" description="Glutaminase A central" evidence="2">
    <location>
        <begin position="478"/>
        <end position="814"/>
    </location>
</feature>
<feature type="domain" description="DUF4964" evidence="1">
    <location>
        <begin position="26"/>
        <end position="86"/>
    </location>
</feature>
<dbReference type="KEGG" id="mgk:FSB76_12635"/>